<reference evidence="3" key="1">
    <citation type="submission" date="2020-12" db="EMBL/GenBank/DDBJ databases">
        <title>Hymenobacter sp.</title>
        <authorList>
            <person name="Kim M.K."/>
        </authorList>
    </citation>
    <scope>NUCLEOTIDE SEQUENCE [LARGE SCALE GENOMIC DNA]</scope>
    <source>
        <strain evidence="3">BT553</strain>
    </source>
</reference>
<accession>A0ABS0XUC8</accession>
<dbReference type="RefSeq" id="WP_199041525.1">
    <property type="nucleotide sequence ID" value="NZ_JAELXS010000018.1"/>
</dbReference>
<evidence type="ECO:0000259" key="1">
    <source>
        <dbReference type="Pfam" id="PF03959"/>
    </source>
</evidence>
<dbReference type="EMBL" id="JAELXS010000018">
    <property type="protein sequence ID" value="MBJ6123654.1"/>
    <property type="molecule type" value="Genomic_DNA"/>
</dbReference>
<dbReference type="InterPro" id="IPR029058">
    <property type="entry name" value="AB_hydrolase_fold"/>
</dbReference>
<proteinExistence type="predicted"/>
<dbReference type="Pfam" id="PF03959">
    <property type="entry name" value="FSH1"/>
    <property type="match status" value="1"/>
</dbReference>
<dbReference type="Gene3D" id="3.40.50.1820">
    <property type="entry name" value="alpha/beta hydrolase"/>
    <property type="match status" value="1"/>
</dbReference>
<dbReference type="InterPro" id="IPR005645">
    <property type="entry name" value="FSH-like_dom"/>
</dbReference>
<evidence type="ECO:0000313" key="2">
    <source>
        <dbReference type="EMBL" id="MBJ6123654.1"/>
    </source>
</evidence>
<protein>
    <recommendedName>
        <fullName evidence="1">Serine hydrolase domain-containing protein</fullName>
    </recommendedName>
</protein>
<sequence>MTGDNQGSHRADTWNGLANSVGSVLVRRDAFLDKPHGANTPALVVSGADDTILPTTMNRWIADRMPNAEAIEIEGAAHLVPVERP</sequence>
<gene>
    <name evidence="2" type="ORF">JAO74_17900</name>
</gene>
<dbReference type="SUPFAM" id="SSF53474">
    <property type="entry name" value="alpha/beta-Hydrolases"/>
    <property type="match status" value="1"/>
</dbReference>
<comment type="caution">
    <text evidence="2">The sequence shown here is derived from an EMBL/GenBank/DDBJ whole genome shotgun (WGS) entry which is preliminary data.</text>
</comment>
<organism evidence="2 3">
    <name type="scientific">Sphingomonas mollis</name>
    <dbReference type="NCBI Taxonomy" id="2795726"/>
    <lineage>
        <taxon>Bacteria</taxon>
        <taxon>Pseudomonadati</taxon>
        <taxon>Pseudomonadota</taxon>
        <taxon>Alphaproteobacteria</taxon>
        <taxon>Sphingomonadales</taxon>
        <taxon>Sphingomonadaceae</taxon>
        <taxon>Sphingomonas</taxon>
    </lineage>
</organism>
<keyword evidence="3" id="KW-1185">Reference proteome</keyword>
<feature type="domain" description="Serine hydrolase" evidence="1">
    <location>
        <begin position="30"/>
        <end position="83"/>
    </location>
</feature>
<evidence type="ECO:0000313" key="3">
    <source>
        <dbReference type="Proteomes" id="UP000640426"/>
    </source>
</evidence>
<name>A0ABS0XUC8_9SPHN</name>
<dbReference type="Proteomes" id="UP000640426">
    <property type="component" value="Unassembled WGS sequence"/>
</dbReference>